<accession>A0A8J2NDK1</accession>
<sequence>MPARSPKSRRKPAASSLPTIPSTPISEKSPSSSSKVAKKRRDKNSDERIAETPWANMPKRTTQLATANSQDTPFEISSAENSESDCEIVQVSPSPKRSVSAGPRPRSNKRASITERPIIVPDDSESDCILQKVLPSPRRKLFTTSPRGRSAKKARIERRPVAAPDGSDSDCIIEKAPSPKRKLAATNPRGRPAKRSKIEQRPFVVSDDSESDCVIEKVVLSSGGSVDTPVLIESDGDSDSDVGDATLQIEPAQTGPDEDHPTKQCLKKEIQVQDDRLEEMPTTPRLENDSPSSKYELQPVYSGERLPQFLGSGGQSPFRPRHRHSIVGLKSILKMSSEKQACDIKPNLPSSLPRDEHIFSTPSLRVHNGDKQAETVLSSERSTS</sequence>
<proteinExistence type="predicted"/>
<feature type="compositionally biased region" description="Basic and acidic residues" evidence="1">
    <location>
        <begin position="257"/>
        <end position="279"/>
    </location>
</feature>
<dbReference type="AlphaFoldDB" id="A0A8J2NDK1"/>
<comment type="caution">
    <text evidence="2">The sequence shown here is derived from an EMBL/GenBank/DDBJ whole genome shotgun (WGS) entry which is preliminary data.</text>
</comment>
<feature type="region of interest" description="Disordered" evidence="1">
    <location>
        <begin position="226"/>
        <end position="296"/>
    </location>
</feature>
<feature type="region of interest" description="Disordered" evidence="1">
    <location>
        <begin position="345"/>
        <end position="384"/>
    </location>
</feature>
<feature type="compositionally biased region" description="Polar residues" evidence="1">
    <location>
        <begin position="59"/>
        <end position="72"/>
    </location>
</feature>
<feature type="region of interest" description="Disordered" evidence="1">
    <location>
        <begin position="139"/>
        <end position="206"/>
    </location>
</feature>
<gene>
    <name evidence="2" type="ORF">FEQUK3_LOCUS9477</name>
</gene>
<protein>
    <submittedName>
        <fullName evidence="2">Uncharacterized protein</fullName>
    </submittedName>
</protein>
<name>A0A8J2NDK1_FUSEQ</name>
<feature type="compositionally biased region" description="Low complexity" evidence="1">
    <location>
        <begin position="13"/>
        <end position="35"/>
    </location>
</feature>
<feature type="region of interest" description="Disordered" evidence="1">
    <location>
        <begin position="1"/>
        <end position="122"/>
    </location>
</feature>
<evidence type="ECO:0000256" key="1">
    <source>
        <dbReference type="SAM" id="MobiDB-lite"/>
    </source>
</evidence>
<evidence type="ECO:0000313" key="2">
    <source>
        <dbReference type="EMBL" id="CAG7563766.1"/>
    </source>
</evidence>
<organism evidence="2 3">
    <name type="scientific">Fusarium equiseti</name>
    <name type="common">Fusarium scirpi</name>
    <dbReference type="NCBI Taxonomy" id="61235"/>
    <lineage>
        <taxon>Eukaryota</taxon>
        <taxon>Fungi</taxon>
        <taxon>Dikarya</taxon>
        <taxon>Ascomycota</taxon>
        <taxon>Pezizomycotina</taxon>
        <taxon>Sordariomycetes</taxon>
        <taxon>Hypocreomycetidae</taxon>
        <taxon>Hypocreales</taxon>
        <taxon>Nectriaceae</taxon>
        <taxon>Fusarium</taxon>
        <taxon>Fusarium incarnatum-equiseti species complex</taxon>
    </lineage>
</organism>
<feature type="compositionally biased region" description="Basic residues" evidence="1">
    <location>
        <begin position="1"/>
        <end position="12"/>
    </location>
</feature>
<dbReference type="EMBL" id="CAJSTJ010000162">
    <property type="protein sequence ID" value="CAG7563766.1"/>
    <property type="molecule type" value="Genomic_DNA"/>
</dbReference>
<feature type="compositionally biased region" description="Polar residues" evidence="1">
    <location>
        <begin position="375"/>
        <end position="384"/>
    </location>
</feature>
<evidence type="ECO:0000313" key="3">
    <source>
        <dbReference type="Proteomes" id="UP000693738"/>
    </source>
</evidence>
<reference evidence="2" key="1">
    <citation type="submission" date="2021-05" db="EMBL/GenBank/DDBJ databases">
        <authorList>
            <person name="Khan N."/>
        </authorList>
    </citation>
    <scope>NUCLEOTIDE SEQUENCE</scope>
</reference>
<dbReference type="Proteomes" id="UP000693738">
    <property type="component" value="Unassembled WGS sequence"/>
</dbReference>